<dbReference type="InterPro" id="IPR041440">
    <property type="entry name" value="HypF_C"/>
</dbReference>
<comment type="catalytic activity">
    <reaction evidence="9">
        <text>an acyl phosphate + H2O = a carboxylate + phosphate + H(+)</text>
        <dbReference type="Rhea" id="RHEA:14965"/>
        <dbReference type="ChEBI" id="CHEBI:15377"/>
        <dbReference type="ChEBI" id="CHEBI:15378"/>
        <dbReference type="ChEBI" id="CHEBI:29067"/>
        <dbReference type="ChEBI" id="CHEBI:43474"/>
        <dbReference type="ChEBI" id="CHEBI:59918"/>
        <dbReference type="EC" id="3.6.1.7"/>
    </reaction>
</comment>
<dbReference type="PROSITE" id="PS51160">
    <property type="entry name" value="ACYLPHOSPHATASE_3"/>
    <property type="match status" value="1"/>
</dbReference>
<dbReference type="PANTHER" id="PTHR42959:SF1">
    <property type="entry name" value="CARBAMOYLTRANSFERASE HYPF"/>
    <property type="match status" value="1"/>
</dbReference>
<keyword evidence="3" id="KW-0436">Ligase</keyword>
<dbReference type="Gene3D" id="3.30.420.360">
    <property type="match status" value="1"/>
</dbReference>
<keyword evidence="13" id="KW-1185">Reference proteome</keyword>
<dbReference type="GO" id="GO:0003725">
    <property type="term" value="F:double-stranded RNA binding"/>
    <property type="evidence" value="ECO:0007669"/>
    <property type="project" value="InterPro"/>
</dbReference>
<dbReference type="RefSeq" id="WP_126580380.1">
    <property type="nucleotide sequence ID" value="NZ_BIFR01000001.1"/>
</dbReference>
<comment type="caution">
    <text evidence="12">The sequence shown here is derived from an EMBL/GenBank/DDBJ whole genome shotgun (WGS) entry which is preliminary data.</text>
</comment>
<keyword evidence="5" id="KW-0863">Zinc-finger</keyword>
<dbReference type="InterPro" id="IPR036046">
    <property type="entry name" value="Acylphosphatase-like_dom_sf"/>
</dbReference>
<dbReference type="InterPro" id="IPR055128">
    <property type="entry name" value="HypF_C_2"/>
</dbReference>
<dbReference type="Pfam" id="PF07503">
    <property type="entry name" value="zf-HYPF"/>
    <property type="match status" value="2"/>
</dbReference>
<dbReference type="Pfam" id="PF17788">
    <property type="entry name" value="HypF_C"/>
    <property type="match status" value="1"/>
</dbReference>
<dbReference type="Pfam" id="PF00708">
    <property type="entry name" value="Acylphosphatase"/>
    <property type="match status" value="1"/>
</dbReference>
<evidence type="ECO:0000259" key="11">
    <source>
        <dbReference type="PROSITE" id="PS51163"/>
    </source>
</evidence>
<dbReference type="Gene3D" id="3.30.110.120">
    <property type="match status" value="1"/>
</dbReference>
<dbReference type="PROSITE" id="PS00150">
    <property type="entry name" value="ACYLPHOSPHATASE_1"/>
    <property type="match status" value="1"/>
</dbReference>
<keyword evidence="12" id="KW-0808">Transferase</keyword>
<organism evidence="12 13">
    <name type="scientific">Tengunoibacter tsumagoiensis</name>
    <dbReference type="NCBI Taxonomy" id="2014871"/>
    <lineage>
        <taxon>Bacteria</taxon>
        <taxon>Bacillati</taxon>
        <taxon>Chloroflexota</taxon>
        <taxon>Ktedonobacteria</taxon>
        <taxon>Ktedonobacterales</taxon>
        <taxon>Dictyobacteraceae</taxon>
        <taxon>Tengunoibacter</taxon>
    </lineage>
</organism>
<dbReference type="InterPro" id="IPR001792">
    <property type="entry name" value="Acylphosphatase-like_dom"/>
</dbReference>
<feature type="domain" description="YrdC-like" evidence="11">
    <location>
        <begin position="210"/>
        <end position="403"/>
    </location>
</feature>
<keyword evidence="6" id="KW-0862">Zinc</keyword>
<dbReference type="InterPro" id="IPR017968">
    <property type="entry name" value="Acylphosphatase_CS"/>
</dbReference>
<dbReference type="OrthoDB" id="9808093at2"/>
<evidence type="ECO:0000259" key="10">
    <source>
        <dbReference type="PROSITE" id="PS51160"/>
    </source>
</evidence>
<evidence type="ECO:0000256" key="3">
    <source>
        <dbReference type="ARBA" id="ARBA00022598"/>
    </source>
</evidence>
<dbReference type="PIRSF" id="PIRSF006256">
    <property type="entry name" value="CMPcnvr_hdrg_mat"/>
    <property type="match status" value="1"/>
</dbReference>
<dbReference type="Gene3D" id="3.30.420.40">
    <property type="match status" value="1"/>
</dbReference>
<protein>
    <recommendedName>
        <fullName evidence="8">Carbamoyltransferase</fullName>
        <ecNumber evidence="8">6.2.-.-</ecNumber>
    </recommendedName>
</protein>
<dbReference type="GO" id="GO:0003998">
    <property type="term" value="F:acylphosphatase activity"/>
    <property type="evidence" value="ECO:0007669"/>
    <property type="project" value="UniProtKB-EC"/>
</dbReference>
<dbReference type="NCBIfam" id="TIGR00143">
    <property type="entry name" value="hypF"/>
    <property type="match status" value="1"/>
</dbReference>
<evidence type="ECO:0000256" key="8">
    <source>
        <dbReference type="PIRNR" id="PIRNR006256"/>
    </source>
</evidence>
<dbReference type="EMBL" id="BIFR01000001">
    <property type="protein sequence ID" value="GCE12793.1"/>
    <property type="molecule type" value="Genomic_DNA"/>
</dbReference>
<dbReference type="InterPro" id="IPR004421">
    <property type="entry name" value="Carbamoyltransferase_HypF"/>
</dbReference>
<evidence type="ECO:0000256" key="6">
    <source>
        <dbReference type="ARBA" id="ARBA00022833"/>
    </source>
</evidence>
<dbReference type="PROSITE" id="PS51163">
    <property type="entry name" value="YRDC"/>
    <property type="match status" value="1"/>
</dbReference>
<dbReference type="Pfam" id="PF01300">
    <property type="entry name" value="Sua5_yciO_yrdC"/>
    <property type="match status" value="1"/>
</dbReference>
<comment type="pathway">
    <text evidence="1">Protein modification; [NiFe] hydrogenase maturation.</text>
</comment>
<dbReference type="GO" id="GO:0008270">
    <property type="term" value="F:zinc ion binding"/>
    <property type="evidence" value="ECO:0007669"/>
    <property type="project" value="UniProtKB-KW"/>
</dbReference>
<dbReference type="GO" id="GO:0016743">
    <property type="term" value="F:carboxyl- or carbamoyltransferase activity"/>
    <property type="evidence" value="ECO:0007669"/>
    <property type="project" value="UniProtKB-UniRule"/>
</dbReference>
<evidence type="ECO:0000313" key="13">
    <source>
        <dbReference type="Proteomes" id="UP000287352"/>
    </source>
</evidence>
<dbReference type="Gene3D" id="3.90.870.50">
    <property type="match status" value="1"/>
</dbReference>
<proteinExistence type="inferred from homology"/>
<dbReference type="InterPro" id="IPR011125">
    <property type="entry name" value="Znf_HypF"/>
</dbReference>
<evidence type="ECO:0000256" key="9">
    <source>
        <dbReference type="PROSITE-ProRule" id="PRU00520"/>
    </source>
</evidence>
<dbReference type="InterPro" id="IPR051060">
    <property type="entry name" value="Carbamoyltrans_HypF-like"/>
</dbReference>
<evidence type="ECO:0000256" key="2">
    <source>
        <dbReference type="ARBA" id="ARBA00008097"/>
    </source>
</evidence>
<dbReference type="AlphaFoldDB" id="A0A402A0Z6"/>
<dbReference type="GO" id="GO:0051604">
    <property type="term" value="P:protein maturation"/>
    <property type="evidence" value="ECO:0007669"/>
    <property type="project" value="TreeGrafter"/>
</dbReference>
<dbReference type="Proteomes" id="UP000287352">
    <property type="component" value="Unassembled WGS sequence"/>
</dbReference>
<evidence type="ECO:0000256" key="7">
    <source>
        <dbReference type="ARBA" id="ARBA00048220"/>
    </source>
</evidence>
<keyword evidence="4" id="KW-0479">Metal-binding</keyword>
<dbReference type="EC" id="6.2.-.-" evidence="8"/>
<dbReference type="InterPro" id="IPR006070">
    <property type="entry name" value="Sua5-like_dom"/>
</dbReference>
<feature type="active site" evidence="9">
    <location>
        <position position="44"/>
    </location>
</feature>
<name>A0A402A0Z6_9CHLR</name>
<feature type="active site" evidence="9">
    <location>
        <position position="26"/>
    </location>
</feature>
<sequence>MSSVRDPAIQRQRIIVEGIVQGVGFRPFVYSRALFWKLAGFVFNDSRGVTIEIEGSATAIAGFQQDLQTKLPPLASIISLQAERIPLCHEDTFTIKESQTYSSRQALISPDTATCDECIHELFDPANRRYHYPFINCTNCGPRFTIIQDVPYDRDKTTMRVFPQCAPCSAEYSNPLDRRFHAQPNACPVCGPHLQLLDWVDPFLVEQEQNDSIAIVAQCLAKGAIFAIKGLGGYHLACDALNPEVVQSLRARKHREAKPFALMVPDVETAQQLCLVSHAERELLKSRRRPIVLLAKRVDCLLAPAVAPTHKTLGIMLPYTPLHHLLLAAFAQLNGSERPSVLVMTSGNLSDEPIVYRDEEVLDRLSSIAEGMLAHNRTIHMRCDDSVVRVVSDGEQIFRRSRGYAPEPITLASALPLPILACGGHLKNTFCLGKGKQAFLSHHIGDLENVETLTSFREGIEHFQRLFAITPQAIAYDLHPEYLATKYALSSAIEHKIPIQHHHAHIASVMAEHGLSEPVIGVAVDGTGYGSDGAIWGCEILRADLTTFQRLAHLAYQPLVGGEQAVRQPWRMAATYLASAYGENFLALDIPFVRQVSTQKWHILQQMITKNINCPPTSSLGRLFDAVAALLGVCSEVIYEGQAAIELEVLAQQARPDDQLYPISLHPGEADQPATLDVQPLYRRLVEEIEQHVPIEQIAYRFHNSIAHLLLQGCLLAQAETDLMRVALSGGVFQNRLLLERLTLLLQEQKFHVYRNHVVPPNDGGLSLGQLAIAAARLQTGEK</sequence>
<accession>A0A402A0Z6</accession>
<dbReference type="GO" id="GO:0016874">
    <property type="term" value="F:ligase activity"/>
    <property type="evidence" value="ECO:0007669"/>
    <property type="project" value="UniProtKB-UniRule"/>
</dbReference>
<feature type="domain" description="Acylphosphatase-like" evidence="10">
    <location>
        <begin position="11"/>
        <end position="97"/>
    </location>
</feature>
<reference evidence="13" key="1">
    <citation type="submission" date="2018-12" db="EMBL/GenBank/DDBJ databases">
        <title>Tengunoibacter tsumagoiensis gen. nov., sp. nov., Dictyobacter kobayashii sp. nov., D. alpinus sp. nov., and D. joshuensis sp. nov. and description of Dictyobacteraceae fam. nov. within the order Ktedonobacterales isolated from Tengu-no-mugimeshi.</title>
        <authorList>
            <person name="Wang C.M."/>
            <person name="Zheng Y."/>
            <person name="Sakai Y."/>
            <person name="Toyoda A."/>
            <person name="Minakuchi Y."/>
            <person name="Abe K."/>
            <person name="Yokota A."/>
            <person name="Yabe S."/>
        </authorList>
    </citation>
    <scope>NUCLEOTIDE SEQUENCE [LARGE SCALE GENOMIC DNA]</scope>
    <source>
        <strain evidence="13">Uno3</strain>
    </source>
</reference>
<dbReference type="InterPro" id="IPR017945">
    <property type="entry name" value="DHBP_synth_RibB-like_a/b_dom"/>
</dbReference>
<evidence type="ECO:0000256" key="4">
    <source>
        <dbReference type="ARBA" id="ARBA00022723"/>
    </source>
</evidence>
<comment type="catalytic activity">
    <reaction evidence="7">
        <text>C-terminal L-cysteinyl-[HypE protein] + carbamoyl phosphate + ATP + H2O = C-terminal S-carboxamide-L-cysteinyl-[HypE protein] + AMP + phosphate + diphosphate + H(+)</text>
        <dbReference type="Rhea" id="RHEA:55636"/>
        <dbReference type="Rhea" id="RHEA-COMP:14247"/>
        <dbReference type="Rhea" id="RHEA-COMP:14392"/>
        <dbReference type="ChEBI" id="CHEBI:15377"/>
        <dbReference type="ChEBI" id="CHEBI:15378"/>
        <dbReference type="ChEBI" id="CHEBI:30616"/>
        <dbReference type="ChEBI" id="CHEBI:33019"/>
        <dbReference type="ChEBI" id="CHEBI:43474"/>
        <dbReference type="ChEBI" id="CHEBI:58228"/>
        <dbReference type="ChEBI" id="CHEBI:76913"/>
        <dbReference type="ChEBI" id="CHEBI:139126"/>
        <dbReference type="ChEBI" id="CHEBI:456215"/>
    </reaction>
</comment>
<dbReference type="SUPFAM" id="SSF55821">
    <property type="entry name" value="YrdC/RibB"/>
    <property type="match status" value="1"/>
</dbReference>
<evidence type="ECO:0000313" key="12">
    <source>
        <dbReference type="EMBL" id="GCE12793.1"/>
    </source>
</evidence>
<dbReference type="PANTHER" id="PTHR42959">
    <property type="entry name" value="CARBAMOYLTRANSFERASE"/>
    <property type="match status" value="1"/>
</dbReference>
<evidence type="ECO:0000256" key="5">
    <source>
        <dbReference type="ARBA" id="ARBA00022771"/>
    </source>
</evidence>
<keyword evidence="9" id="KW-0378">Hydrolase</keyword>
<dbReference type="Pfam" id="PF22521">
    <property type="entry name" value="HypF_C_2"/>
    <property type="match status" value="1"/>
</dbReference>
<dbReference type="FunFam" id="3.30.420.40:FF:000124">
    <property type="entry name" value="Carbamoyltransferase HypF"/>
    <property type="match status" value="1"/>
</dbReference>
<dbReference type="SUPFAM" id="SSF54975">
    <property type="entry name" value="Acylphosphatase/BLUF domain-like"/>
    <property type="match status" value="1"/>
</dbReference>
<evidence type="ECO:0000256" key="1">
    <source>
        <dbReference type="ARBA" id="ARBA00004711"/>
    </source>
</evidence>
<dbReference type="UniPathway" id="UPA00335"/>
<comment type="similarity">
    <text evidence="2 8">Belongs to the carbamoyltransferase HypF family.</text>
</comment>
<gene>
    <name evidence="12" type="ORF">KTT_26520</name>
</gene>